<dbReference type="RefSeq" id="XP_040766823.1">
    <property type="nucleotide sequence ID" value="XM_040906917.1"/>
</dbReference>
<dbReference type="EMBL" id="KV427613">
    <property type="protein sequence ID" value="KZT09083.1"/>
    <property type="molecule type" value="Genomic_DNA"/>
</dbReference>
<dbReference type="STRING" id="1314785.A0A165FJX0"/>
<sequence length="330" mass="37144">MLFAACSSSLEQMRLEGGLDGIPHYRFDNLSYLQLFNVRAYVTEFLELLSNCPNLTDLQLFHPKICEGGANDDYIFSLPNLRRLRIEIHPSVLAASLISKIPLSTSVATQIYAIMDDVPQEFLEAISQLPIMQATATVAISSKVIIAVTDVSGIRGPCSLMQALPMQQIRELWVYGPENHSRVDHCPTLLPFLVKLEVLVLCDTLQLDQVLDALAPPGNIKSRPVCPKLHTVRIIMTKNPWTAPSVFQRVAERQPQLQLSRFSCHWIPTYSDFFRTSYESEYGHLFPTTELDVKLLDHDGLARMKVPDACLADEDNNWPSMLRGPTHTLL</sequence>
<name>A0A165FJX0_9APHY</name>
<dbReference type="Gene3D" id="3.80.10.10">
    <property type="entry name" value="Ribonuclease Inhibitor"/>
    <property type="match status" value="1"/>
</dbReference>
<dbReference type="AlphaFoldDB" id="A0A165FJX0"/>
<organism evidence="1 2">
    <name type="scientific">Laetiporus sulphureus 93-53</name>
    <dbReference type="NCBI Taxonomy" id="1314785"/>
    <lineage>
        <taxon>Eukaryota</taxon>
        <taxon>Fungi</taxon>
        <taxon>Dikarya</taxon>
        <taxon>Basidiomycota</taxon>
        <taxon>Agaricomycotina</taxon>
        <taxon>Agaricomycetes</taxon>
        <taxon>Polyporales</taxon>
        <taxon>Laetiporus</taxon>
    </lineage>
</organism>
<keyword evidence="2" id="KW-1185">Reference proteome</keyword>
<accession>A0A165FJX0</accession>
<dbReference type="Proteomes" id="UP000076871">
    <property type="component" value="Unassembled WGS sequence"/>
</dbReference>
<reference evidence="1 2" key="1">
    <citation type="journal article" date="2016" name="Mol. Biol. Evol.">
        <title>Comparative Genomics of Early-Diverging Mushroom-Forming Fungi Provides Insights into the Origins of Lignocellulose Decay Capabilities.</title>
        <authorList>
            <person name="Nagy L.G."/>
            <person name="Riley R."/>
            <person name="Tritt A."/>
            <person name="Adam C."/>
            <person name="Daum C."/>
            <person name="Floudas D."/>
            <person name="Sun H."/>
            <person name="Yadav J.S."/>
            <person name="Pangilinan J."/>
            <person name="Larsson K.H."/>
            <person name="Matsuura K."/>
            <person name="Barry K."/>
            <person name="Labutti K."/>
            <person name="Kuo R."/>
            <person name="Ohm R.A."/>
            <person name="Bhattacharya S.S."/>
            <person name="Shirouzu T."/>
            <person name="Yoshinaga Y."/>
            <person name="Martin F.M."/>
            <person name="Grigoriev I.V."/>
            <person name="Hibbett D.S."/>
        </authorList>
    </citation>
    <scope>NUCLEOTIDE SEQUENCE [LARGE SCALE GENOMIC DNA]</scope>
    <source>
        <strain evidence="1 2">93-53</strain>
    </source>
</reference>
<dbReference type="SUPFAM" id="SSF52047">
    <property type="entry name" value="RNI-like"/>
    <property type="match status" value="1"/>
</dbReference>
<dbReference type="InterPro" id="IPR032675">
    <property type="entry name" value="LRR_dom_sf"/>
</dbReference>
<dbReference type="InParanoid" id="A0A165FJX0"/>
<evidence type="ECO:0008006" key="3">
    <source>
        <dbReference type="Google" id="ProtNLM"/>
    </source>
</evidence>
<evidence type="ECO:0000313" key="2">
    <source>
        <dbReference type="Proteomes" id="UP000076871"/>
    </source>
</evidence>
<protein>
    <recommendedName>
        <fullName evidence="3">F-box domain-containing protein</fullName>
    </recommendedName>
</protein>
<evidence type="ECO:0000313" key="1">
    <source>
        <dbReference type="EMBL" id="KZT09083.1"/>
    </source>
</evidence>
<dbReference type="OrthoDB" id="2746049at2759"/>
<gene>
    <name evidence="1" type="ORF">LAESUDRAFT_712639</name>
</gene>
<proteinExistence type="predicted"/>
<dbReference type="GeneID" id="63823946"/>